<feature type="region of interest" description="Disordered" evidence="1">
    <location>
        <begin position="25"/>
        <end position="53"/>
    </location>
</feature>
<accession>A0A9X9T983</accession>
<dbReference type="AlphaFoldDB" id="A0A9X9T983"/>
<evidence type="ECO:0000313" key="2">
    <source>
        <dbReference type="EMBL" id="WAI02395.1"/>
    </source>
</evidence>
<gene>
    <name evidence="2" type="ORF">OU421_05860</name>
</gene>
<protein>
    <submittedName>
        <fullName evidence="2">Uncharacterized protein</fullName>
    </submittedName>
</protein>
<reference evidence="2" key="1">
    <citation type="submission" date="2022-11" db="EMBL/GenBank/DDBJ databases">
        <title>Complete genome sequence of Methanogenium organophilum DSM 3596.</title>
        <authorList>
            <person name="Chen S.-C."/>
            <person name="Lai S.-J."/>
            <person name="You Y.-T."/>
        </authorList>
    </citation>
    <scope>NUCLEOTIDE SEQUENCE</scope>
    <source>
        <strain evidence="2">DSM 3596</strain>
    </source>
</reference>
<keyword evidence="3" id="KW-1185">Reference proteome</keyword>
<dbReference type="KEGG" id="mou:OU421_05860"/>
<sequence>MMTEKTIIALPTPATNIITKCVRKPGEGRTYKGDGRHHSPREITSSVRWYPRP</sequence>
<dbReference type="Proteomes" id="UP001163096">
    <property type="component" value="Chromosome"/>
</dbReference>
<evidence type="ECO:0000313" key="3">
    <source>
        <dbReference type="Proteomes" id="UP001163096"/>
    </source>
</evidence>
<organism evidence="2 3">
    <name type="scientific">Methanogenium organophilum</name>
    <dbReference type="NCBI Taxonomy" id="2199"/>
    <lineage>
        <taxon>Archaea</taxon>
        <taxon>Methanobacteriati</taxon>
        <taxon>Methanobacteriota</taxon>
        <taxon>Stenosarchaea group</taxon>
        <taxon>Methanomicrobia</taxon>
        <taxon>Methanomicrobiales</taxon>
        <taxon>Methanomicrobiaceae</taxon>
        <taxon>Methanogenium</taxon>
    </lineage>
</organism>
<proteinExistence type="predicted"/>
<name>A0A9X9T983_METOG</name>
<evidence type="ECO:0000256" key="1">
    <source>
        <dbReference type="SAM" id="MobiDB-lite"/>
    </source>
</evidence>
<dbReference type="EMBL" id="CP113361">
    <property type="protein sequence ID" value="WAI02395.1"/>
    <property type="molecule type" value="Genomic_DNA"/>
</dbReference>
<feature type="compositionally biased region" description="Basic and acidic residues" evidence="1">
    <location>
        <begin position="25"/>
        <end position="41"/>
    </location>
</feature>